<accession>A0AAW9SB64</accession>
<gene>
    <name evidence="1" type="ORF">AAG747_13865</name>
</gene>
<organism evidence="1 2">
    <name type="scientific">Rapidithrix thailandica</name>
    <dbReference type="NCBI Taxonomy" id="413964"/>
    <lineage>
        <taxon>Bacteria</taxon>
        <taxon>Pseudomonadati</taxon>
        <taxon>Bacteroidota</taxon>
        <taxon>Cytophagia</taxon>
        <taxon>Cytophagales</taxon>
        <taxon>Flammeovirgaceae</taxon>
        <taxon>Rapidithrix</taxon>
    </lineage>
</organism>
<dbReference type="Proteomes" id="UP001403385">
    <property type="component" value="Unassembled WGS sequence"/>
</dbReference>
<dbReference type="EMBL" id="JBDKWZ010000007">
    <property type="protein sequence ID" value="MEN7549005.1"/>
    <property type="molecule type" value="Genomic_DNA"/>
</dbReference>
<evidence type="ECO:0008006" key="3">
    <source>
        <dbReference type="Google" id="ProtNLM"/>
    </source>
</evidence>
<keyword evidence="2" id="KW-1185">Reference proteome</keyword>
<name>A0AAW9SB64_9BACT</name>
<dbReference type="SMART" id="SM00671">
    <property type="entry name" value="SEL1"/>
    <property type="match status" value="2"/>
</dbReference>
<comment type="caution">
    <text evidence="1">The sequence shown here is derived from an EMBL/GenBank/DDBJ whole genome shotgun (WGS) entry which is preliminary data.</text>
</comment>
<evidence type="ECO:0000313" key="2">
    <source>
        <dbReference type="Proteomes" id="UP001403385"/>
    </source>
</evidence>
<dbReference type="Gene3D" id="1.25.40.10">
    <property type="entry name" value="Tetratricopeptide repeat domain"/>
    <property type="match status" value="1"/>
</dbReference>
<reference evidence="1 2" key="1">
    <citation type="submission" date="2024-04" db="EMBL/GenBank/DDBJ databases">
        <title>Novel genus in family Flammeovirgaceae.</title>
        <authorList>
            <person name="Nguyen T.H."/>
            <person name="Vuong T.Q."/>
            <person name="Le H."/>
            <person name="Kim S.-G."/>
        </authorList>
    </citation>
    <scope>NUCLEOTIDE SEQUENCE [LARGE SCALE GENOMIC DNA]</scope>
    <source>
        <strain evidence="1 2">JCM 23209</strain>
    </source>
</reference>
<dbReference type="InterPro" id="IPR011990">
    <property type="entry name" value="TPR-like_helical_dom_sf"/>
</dbReference>
<dbReference type="InterPro" id="IPR006597">
    <property type="entry name" value="Sel1-like"/>
</dbReference>
<dbReference type="RefSeq" id="WP_346821778.1">
    <property type="nucleotide sequence ID" value="NZ_JBDKWZ010000007.1"/>
</dbReference>
<evidence type="ECO:0000313" key="1">
    <source>
        <dbReference type="EMBL" id="MEN7549005.1"/>
    </source>
</evidence>
<dbReference type="SUPFAM" id="SSF81901">
    <property type="entry name" value="HCP-like"/>
    <property type="match status" value="1"/>
</dbReference>
<protein>
    <recommendedName>
        <fullName evidence="3">Beta-lactamase</fullName>
    </recommendedName>
</protein>
<dbReference type="AlphaFoldDB" id="A0AAW9SB64"/>
<sequence length="239" mass="27109">MNYPRALAFVLVFTGQFYSFGQTAKEIPTLCGVYTAQTGLFKKLEFIDTKEVKLQNQYTRVKAPYWLLENTLYIELATGMLKLHLENGETLIGKNGIVSNTRFSKASQEKCEALVLNEEEYEEHLLEITYLKGEMAQKSNLKGLATMFWKEACEKGHAKSCYRLGLLKAQEDRELAKEAFQKSCEGGYGEACAELARLEEKAGNKEMAQQLYQKACEYGYTVACMVQYLNSTKESNAKK</sequence>
<proteinExistence type="predicted"/>